<gene>
    <name evidence="1" type="ORF">CY0110_19382</name>
</gene>
<dbReference type="Proteomes" id="UP000003781">
    <property type="component" value="Unassembled WGS sequence"/>
</dbReference>
<evidence type="ECO:0000313" key="1">
    <source>
        <dbReference type="EMBL" id="EAZ93990.1"/>
    </source>
</evidence>
<organism evidence="1 2">
    <name type="scientific">Crocosphaera chwakensis CCY0110</name>
    <dbReference type="NCBI Taxonomy" id="391612"/>
    <lineage>
        <taxon>Bacteria</taxon>
        <taxon>Bacillati</taxon>
        <taxon>Cyanobacteriota</taxon>
        <taxon>Cyanophyceae</taxon>
        <taxon>Oscillatoriophycideae</taxon>
        <taxon>Chroococcales</taxon>
        <taxon>Aphanothecaceae</taxon>
        <taxon>Crocosphaera</taxon>
        <taxon>Crocosphaera chwakensis</taxon>
    </lineage>
</organism>
<accession>A3IJK8</accession>
<name>A3IJK8_9CHRO</name>
<proteinExistence type="predicted"/>
<evidence type="ECO:0000313" key="2">
    <source>
        <dbReference type="Proteomes" id="UP000003781"/>
    </source>
</evidence>
<protein>
    <submittedName>
        <fullName evidence="1">Uncharacterized protein</fullName>
    </submittedName>
</protein>
<dbReference type="EMBL" id="AAXW01000002">
    <property type="protein sequence ID" value="EAZ93990.1"/>
    <property type="molecule type" value="Genomic_DNA"/>
</dbReference>
<reference evidence="1 2" key="1">
    <citation type="submission" date="2007-03" db="EMBL/GenBank/DDBJ databases">
        <authorList>
            <person name="Stal L."/>
            <person name="Ferriera S."/>
            <person name="Johnson J."/>
            <person name="Kravitz S."/>
            <person name="Beeson K."/>
            <person name="Sutton G."/>
            <person name="Rogers Y.-H."/>
            <person name="Friedman R."/>
            <person name="Frazier M."/>
            <person name="Venter J.C."/>
        </authorList>
    </citation>
    <scope>NUCLEOTIDE SEQUENCE [LARGE SCALE GENOMIC DNA]</scope>
    <source>
        <strain evidence="1 2">CCY0110</strain>
    </source>
</reference>
<dbReference type="AlphaFoldDB" id="A3IJK8"/>
<keyword evidence="2" id="KW-1185">Reference proteome</keyword>
<sequence>MIRLPFWSYFTDENISCFYPSTNADNSLFVEVS</sequence>
<comment type="caution">
    <text evidence="1">The sequence shown here is derived from an EMBL/GenBank/DDBJ whole genome shotgun (WGS) entry which is preliminary data.</text>
</comment>